<dbReference type="AlphaFoldDB" id="A0A2T4DUH0"/>
<feature type="domain" description="Metallo-beta-lactamase" evidence="14">
    <location>
        <begin position="71"/>
        <end position="243"/>
    </location>
</feature>
<evidence type="ECO:0000256" key="7">
    <source>
        <dbReference type="ARBA" id="ARBA00022723"/>
    </source>
</evidence>
<evidence type="ECO:0000256" key="8">
    <source>
        <dbReference type="ARBA" id="ARBA00022729"/>
    </source>
</evidence>
<dbReference type="EMBL" id="PYVU01000014">
    <property type="protein sequence ID" value="PTB97416.1"/>
    <property type="molecule type" value="Genomic_DNA"/>
</dbReference>
<comment type="similarity">
    <text evidence="4">Belongs to the metallo-beta-lactamase superfamily. Class-B beta-lactamase family.</text>
</comment>
<dbReference type="InterPro" id="IPR036866">
    <property type="entry name" value="RibonucZ/Hydroxyglut_hydro"/>
</dbReference>
<evidence type="ECO:0000256" key="1">
    <source>
        <dbReference type="ARBA" id="ARBA00001526"/>
    </source>
</evidence>
<organism evidence="15 16">
    <name type="scientific">Marivirga lumbricoides</name>
    <dbReference type="NCBI Taxonomy" id="1046115"/>
    <lineage>
        <taxon>Bacteria</taxon>
        <taxon>Pseudomonadati</taxon>
        <taxon>Bacteroidota</taxon>
        <taxon>Cytophagia</taxon>
        <taxon>Cytophagales</taxon>
        <taxon>Marivirgaceae</taxon>
        <taxon>Marivirga</taxon>
    </lineage>
</organism>
<feature type="signal peptide" evidence="13">
    <location>
        <begin position="1"/>
        <end position="17"/>
    </location>
</feature>
<dbReference type="SUPFAM" id="SSF56281">
    <property type="entry name" value="Metallo-hydrolase/oxidoreductase"/>
    <property type="match status" value="1"/>
</dbReference>
<comment type="subcellular location">
    <subcellularLocation>
        <location evidence="3">Periplasm</location>
    </subcellularLocation>
</comment>
<keyword evidence="8 13" id="KW-0732">Signal</keyword>
<keyword evidence="12" id="KW-0046">Antibiotic resistance</keyword>
<dbReference type="SMART" id="SM00849">
    <property type="entry name" value="Lactamase_B"/>
    <property type="match status" value="1"/>
</dbReference>
<gene>
    <name evidence="15" type="primary">bla</name>
    <name evidence="15" type="ORF">C9994_02910</name>
</gene>
<keyword evidence="11" id="KW-0862">Zinc</keyword>
<evidence type="ECO:0000256" key="9">
    <source>
        <dbReference type="ARBA" id="ARBA00022764"/>
    </source>
</evidence>
<protein>
    <recommendedName>
        <fullName evidence="6">beta-lactamase</fullName>
        <ecNumber evidence="6">3.5.2.6</ecNumber>
    </recommendedName>
</protein>
<dbReference type="PANTHER" id="PTHR42951:SF4">
    <property type="entry name" value="ACYL-COENZYME A THIOESTERASE MBLAC2"/>
    <property type="match status" value="1"/>
</dbReference>
<comment type="subunit">
    <text evidence="5">Monomer.</text>
</comment>
<dbReference type="Gene3D" id="3.60.15.10">
    <property type="entry name" value="Ribonuclease Z/Hydroxyacylglutathione hydrolase-like"/>
    <property type="match status" value="1"/>
</dbReference>
<evidence type="ECO:0000256" key="2">
    <source>
        <dbReference type="ARBA" id="ARBA00001947"/>
    </source>
</evidence>
<proteinExistence type="inferred from homology"/>
<keyword evidence="9" id="KW-0574">Periplasm</keyword>
<dbReference type="InterPro" id="IPR001279">
    <property type="entry name" value="Metallo-B-lactamas"/>
</dbReference>
<dbReference type="Proteomes" id="UP000240608">
    <property type="component" value="Unassembled WGS sequence"/>
</dbReference>
<dbReference type="EC" id="3.5.2.6" evidence="6"/>
<dbReference type="InterPro" id="IPR058199">
    <property type="entry name" value="BlaB//VIM/IMP-1"/>
</dbReference>
<sequence length="263" mass="28911">MNKTLFKLFLLSGLTFALVSEIYSQPQKGWRTETLDSLTVYNSQDLLIKKLSPNVYVHISFLATNDFGKVECNGMVVINQGEAIVFDTPTETTGSGELIKFVKEKLKSKVVAVVPTHFHNDCVGGLAVFEKDKIPLYVNSLTMNLLKKDKVELASSIINVFDDHFSLSLGDEEVFVEYFGAGHTSDNVIAYFPAANTIFGGCLVKEVGASKGFLGDANVTEWAATVAKIKSKYPEVSLVIPGHGKWGGVELLDYTIELFILKK</sequence>
<keyword evidence="7" id="KW-0479">Metal-binding</keyword>
<evidence type="ECO:0000256" key="4">
    <source>
        <dbReference type="ARBA" id="ARBA00005250"/>
    </source>
</evidence>
<keyword evidence="10" id="KW-0378">Hydrolase</keyword>
<dbReference type="Pfam" id="PF00753">
    <property type="entry name" value="Lactamase_B"/>
    <property type="match status" value="1"/>
</dbReference>
<dbReference type="NCBIfam" id="NF033088">
    <property type="entry name" value="bla_subclass_B1"/>
    <property type="match status" value="1"/>
</dbReference>
<evidence type="ECO:0000256" key="13">
    <source>
        <dbReference type="SAM" id="SignalP"/>
    </source>
</evidence>
<evidence type="ECO:0000313" key="16">
    <source>
        <dbReference type="Proteomes" id="UP000240608"/>
    </source>
</evidence>
<comment type="catalytic activity">
    <reaction evidence="1">
        <text>a beta-lactam + H2O = a substituted beta-amino acid</text>
        <dbReference type="Rhea" id="RHEA:20401"/>
        <dbReference type="ChEBI" id="CHEBI:15377"/>
        <dbReference type="ChEBI" id="CHEBI:35627"/>
        <dbReference type="ChEBI" id="CHEBI:140347"/>
        <dbReference type="EC" id="3.5.2.6"/>
    </reaction>
</comment>
<dbReference type="GO" id="GO:0017001">
    <property type="term" value="P:antibiotic catabolic process"/>
    <property type="evidence" value="ECO:0007669"/>
    <property type="project" value="UniProtKB-ARBA"/>
</dbReference>
<dbReference type="PANTHER" id="PTHR42951">
    <property type="entry name" value="METALLO-BETA-LACTAMASE DOMAIN-CONTAINING"/>
    <property type="match status" value="1"/>
</dbReference>
<evidence type="ECO:0000256" key="11">
    <source>
        <dbReference type="ARBA" id="ARBA00022833"/>
    </source>
</evidence>
<evidence type="ECO:0000256" key="10">
    <source>
        <dbReference type="ARBA" id="ARBA00022801"/>
    </source>
</evidence>
<accession>A0A2T4DUH0</accession>
<evidence type="ECO:0000256" key="5">
    <source>
        <dbReference type="ARBA" id="ARBA00011245"/>
    </source>
</evidence>
<comment type="cofactor">
    <cofactor evidence="2">
        <name>Zn(2+)</name>
        <dbReference type="ChEBI" id="CHEBI:29105"/>
    </cofactor>
</comment>
<dbReference type="InterPro" id="IPR050855">
    <property type="entry name" value="NDM-1-like"/>
</dbReference>
<name>A0A2T4DUH0_9BACT</name>
<evidence type="ECO:0000313" key="15">
    <source>
        <dbReference type="EMBL" id="PTB97416.1"/>
    </source>
</evidence>
<evidence type="ECO:0000256" key="12">
    <source>
        <dbReference type="ARBA" id="ARBA00023251"/>
    </source>
</evidence>
<feature type="chain" id="PRO_5015518548" description="beta-lactamase" evidence="13">
    <location>
        <begin position="18"/>
        <end position="263"/>
    </location>
</feature>
<evidence type="ECO:0000256" key="6">
    <source>
        <dbReference type="ARBA" id="ARBA00012865"/>
    </source>
</evidence>
<evidence type="ECO:0000259" key="14">
    <source>
        <dbReference type="SMART" id="SM00849"/>
    </source>
</evidence>
<evidence type="ECO:0000256" key="3">
    <source>
        <dbReference type="ARBA" id="ARBA00004418"/>
    </source>
</evidence>
<reference evidence="15 16" key="1">
    <citation type="submission" date="2018-03" db="EMBL/GenBank/DDBJ databases">
        <title>Cross-interface Injection: A General Nanoliter Liquid Handling Method Applied to Single Cells Genome Amplification Automated Nanoliter Liquid Handling Applied to Single Cell Multiple Displacement Amplification.</title>
        <authorList>
            <person name="Yun J."/>
            <person name="Xu P."/>
            <person name="Xu J."/>
            <person name="Dai X."/>
            <person name="Wang Y."/>
            <person name="Zheng X."/>
            <person name="Cao C."/>
            <person name="Yi Q."/>
            <person name="Zhu Y."/>
            <person name="Wang L."/>
            <person name="Dong Z."/>
            <person name="Huang Y."/>
            <person name="Huang L."/>
            <person name="Du W."/>
        </authorList>
    </citation>
    <scope>NUCLEOTIDE SEQUENCE [LARGE SCALE GENOMIC DNA]</scope>
    <source>
        <strain evidence="15 16">Z-D1-2</strain>
    </source>
</reference>
<comment type="caution">
    <text evidence="15">The sequence shown here is derived from an EMBL/GenBank/DDBJ whole genome shotgun (WGS) entry which is preliminary data.</text>
</comment>